<accession>A0ABY1E234</accession>
<dbReference type="EMBL" id="FOME01000010">
    <property type="protein sequence ID" value="SFE24680.1"/>
    <property type="molecule type" value="Genomic_DNA"/>
</dbReference>
<reference evidence="2 3" key="1">
    <citation type="submission" date="2016-10" db="EMBL/GenBank/DDBJ databases">
        <authorList>
            <person name="Varghese N."/>
            <person name="Submissions S."/>
        </authorList>
    </citation>
    <scope>NUCLEOTIDE SEQUENCE [LARGE SCALE GENOMIC DNA]</scope>
    <source>
        <strain evidence="2 3">CGMCC 4.3529</strain>
    </source>
</reference>
<protein>
    <submittedName>
        <fullName evidence="2">Uncharacterized protein</fullName>
    </submittedName>
</protein>
<organism evidence="2 3">
    <name type="scientific">Saccharopolyspora kobensis</name>
    <dbReference type="NCBI Taxonomy" id="146035"/>
    <lineage>
        <taxon>Bacteria</taxon>
        <taxon>Bacillati</taxon>
        <taxon>Actinomycetota</taxon>
        <taxon>Actinomycetes</taxon>
        <taxon>Pseudonocardiales</taxon>
        <taxon>Pseudonocardiaceae</taxon>
        <taxon>Saccharopolyspora</taxon>
    </lineage>
</organism>
<proteinExistence type="predicted"/>
<evidence type="ECO:0000313" key="3">
    <source>
        <dbReference type="Proteomes" id="UP000199690"/>
    </source>
</evidence>
<evidence type="ECO:0000256" key="1">
    <source>
        <dbReference type="SAM" id="Phobius"/>
    </source>
</evidence>
<feature type="transmembrane region" description="Helical" evidence="1">
    <location>
        <begin position="70"/>
        <end position="90"/>
    </location>
</feature>
<keyword evidence="3" id="KW-1185">Reference proteome</keyword>
<keyword evidence="1" id="KW-0812">Transmembrane</keyword>
<evidence type="ECO:0000313" key="2">
    <source>
        <dbReference type="EMBL" id="SFE24680.1"/>
    </source>
</evidence>
<sequence>MRDDRLAAIGEAIREAVLARSRRIRAAGEDPGAELPFVSTTLPPVEDGYWTEERMRNAVPAGPRVVYPRAVLVSGAVFCGVAVMLVAVLIEKLRRSG</sequence>
<keyword evidence="1" id="KW-0472">Membrane</keyword>
<comment type="caution">
    <text evidence="2">The sequence shown here is derived from an EMBL/GenBank/DDBJ whole genome shotgun (WGS) entry which is preliminary data.</text>
</comment>
<dbReference type="Proteomes" id="UP000199690">
    <property type="component" value="Unassembled WGS sequence"/>
</dbReference>
<gene>
    <name evidence="2" type="ORF">SAMN05216506_11024</name>
</gene>
<keyword evidence="1" id="KW-1133">Transmembrane helix</keyword>
<name>A0ABY1E234_9PSEU</name>